<dbReference type="EMBL" id="BSXT01000630">
    <property type="protein sequence ID" value="GMF31392.1"/>
    <property type="molecule type" value="Genomic_DNA"/>
</dbReference>
<reference evidence="2" key="1">
    <citation type="submission" date="2023-04" db="EMBL/GenBank/DDBJ databases">
        <title>Phytophthora fragariaefolia NBRC 109709.</title>
        <authorList>
            <person name="Ichikawa N."/>
            <person name="Sato H."/>
            <person name="Tonouchi N."/>
        </authorList>
    </citation>
    <scope>NUCLEOTIDE SEQUENCE</scope>
    <source>
        <strain evidence="2">NBRC 109709</strain>
    </source>
</reference>
<keyword evidence="3" id="KW-1185">Reference proteome</keyword>
<comment type="caution">
    <text evidence="2">The sequence shown here is derived from an EMBL/GenBank/DDBJ whole genome shotgun (WGS) entry which is preliminary data.</text>
</comment>
<feature type="compositionally biased region" description="Low complexity" evidence="1">
    <location>
        <begin position="29"/>
        <end position="45"/>
    </location>
</feature>
<evidence type="ECO:0000313" key="3">
    <source>
        <dbReference type="Proteomes" id="UP001165121"/>
    </source>
</evidence>
<accession>A0A9W6UF97</accession>
<feature type="region of interest" description="Disordered" evidence="1">
    <location>
        <begin position="122"/>
        <end position="156"/>
    </location>
</feature>
<feature type="compositionally biased region" description="Polar residues" evidence="1">
    <location>
        <begin position="142"/>
        <end position="152"/>
    </location>
</feature>
<sequence length="393" mass="41584">MMERHQSILDVDAGTSKQISGASRLGDEASSSPSPSSMSALMPASKRAWSSSREKFALPRAFLYSPSDIVRLGELGVVTVEATTDVEAEELIVVATGATTESAAAGAAGTPVREAKLHMNVPRPVPRPTVKPSGVPEPVDLSSATAAGSQQRRGSKVGCCRCGHNGQYTRERPAGAGPPAGDAVERVDIGHAVSKTGAPRKNHSHCKKQDDKPNLVILKVNSKRERSLCALVDCDALEVRLATGAVVRTEKRVSLAKSVSQIRKTQIRSDLRGSRSVKGDAAVSTIADTQVEQKEPVTKDSELDPSVPGADAIGPNVKDAPPSGVEEIEARRPRELTLQEVRTVANVPHRKSLRAAGLQDEAKHNQAAIDCVRPRLDPSGEQKPVCSRPAGLS</sequence>
<organism evidence="2 3">
    <name type="scientific">Phytophthora fragariaefolia</name>
    <dbReference type="NCBI Taxonomy" id="1490495"/>
    <lineage>
        <taxon>Eukaryota</taxon>
        <taxon>Sar</taxon>
        <taxon>Stramenopiles</taxon>
        <taxon>Oomycota</taxon>
        <taxon>Peronosporomycetes</taxon>
        <taxon>Peronosporales</taxon>
        <taxon>Peronosporaceae</taxon>
        <taxon>Phytophthora</taxon>
    </lineage>
</organism>
<evidence type="ECO:0000313" key="2">
    <source>
        <dbReference type="EMBL" id="GMF31392.1"/>
    </source>
</evidence>
<dbReference type="AlphaFoldDB" id="A0A9W6UF97"/>
<proteinExistence type="predicted"/>
<feature type="compositionally biased region" description="Basic and acidic residues" evidence="1">
    <location>
        <begin position="291"/>
        <end position="302"/>
    </location>
</feature>
<feature type="region of interest" description="Disordered" evidence="1">
    <location>
        <begin position="369"/>
        <end position="393"/>
    </location>
</feature>
<protein>
    <submittedName>
        <fullName evidence="2">Unnamed protein product</fullName>
    </submittedName>
</protein>
<dbReference type="Proteomes" id="UP001165121">
    <property type="component" value="Unassembled WGS sequence"/>
</dbReference>
<evidence type="ECO:0000256" key="1">
    <source>
        <dbReference type="SAM" id="MobiDB-lite"/>
    </source>
</evidence>
<gene>
    <name evidence="2" type="ORF">Pfra01_000719600</name>
</gene>
<feature type="region of interest" description="Disordered" evidence="1">
    <location>
        <begin position="291"/>
        <end position="325"/>
    </location>
</feature>
<dbReference type="OrthoDB" id="128646at2759"/>
<name>A0A9W6UF97_9STRA</name>
<feature type="region of interest" description="Disordered" evidence="1">
    <location>
        <begin position="1"/>
        <end position="45"/>
    </location>
</feature>